<reference evidence="1 2" key="1">
    <citation type="submission" date="2020-05" db="EMBL/GenBank/DDBJ databases">
        <title>Distinct polysaccharide utilization as determinants for interspecies competition between intestinal Prevotella spp.</title>
        <authorList>
            <person name="Galvez E.J.C."/>
            <person name="Iljazovic A."/>
            <person name="Strowig T."/>
        </authorList>
    </citation>
    <scope>NUCLEOTIDE SEQUENCE [LARGE SCALE GENOMIC DNA]</scope>
    <source>
        <strain evidence="1 2">PROD</strain>
    </source>
</reference>
<accession>A0ABX2ASK0</accession>
<sequence length="261" mass="29154">MPIISLSILSMVKGALFLSKSAAVKTMLMKHGAYIVGKLGVDGTLAAAATASVVTGAALSIASIPQNTKDGFNKIISGLENQSAADFFEGLFKISQAYSTVSEFQSDFFKYVDTFDISPDVKVELKEIAEDMKSLFVYEIEKKSIEMLKEFEDSLSKKRILKETYLSELDKIYHMHTDTIVNDYYLILGRGGRIYADICSLNIKYNLSDGSVYDHYLVYCIAGWILEHVRNIDCLIGVSQKQLAHDITDNILDYLRYTGKN</sequence>
<evidence type="ECO:0000313" key="1">
    <source>
        <dbReference type="EMBL" id="NPE13380.1"/>
    </source>
</evidence>
<proteinExistence type="predicted"/>
<comment type="caution">
    <text evidence="1">The sequence shown here is derived from an EMBL/GenBank/DDBJ whole genome shotgun (WGS) entry which is preliminary data.</text>
</comment>
<organism evidence="1 2">
    <name type="scientific">Xylanibacter rodentium</name>
    <dbReference type="NCBI Taxonomy" id="2736289"/>
    <lineage>
        <taxon>Bacteria</taxon>
        <taxon>Pseudomonadati</taxon>
        <taxon>Bacteroidota</taxon>
        <taxon>Bacteroidia</taxon>
        <taxon>Bacteroidales</taxon>
        <taxon>Prevotellaceae</taxon>
        <taxon>Xylanibacter</taxon>
    </lineage>
</organism>
<evidence type="ECO:0000313" key="2">
    <source>
        <dbReference type="Proteomes" id="UP001193734"/>
    </source>
</evidence>
<dbReference type="Proteomes" id="UP001193734">
    <property type="component" value="Unassembled WGS sequence"/>
</dbReference>
<name>A0ABX2ASK0_9BACT</name>
<dbReference type="EMBL" id="JABKKE010000003">
    <property type="protein sequence ID" value="NPE13380.1"/>
    <property type="molecule type" value="Genomic_DNA"/>
</dbReference>
<protein>
    <submittedName>
        <fullName evidence="1">Uncharacterized protein</fullName>
    </submittedName>
</protein>
<gene>
    <name evidence="1" type="ORF">HPS55_03410</name>
</gene>
<dbReference type="GeneID" id="82156806"/>
<dbReference type="RefSeq" id="WP_172176010.1">
    <property type="nucleotide sequence ID" value="NZ_CATJRD010000162.1"/>
</dbReference>
<keyword evidence="2" id="KW-1185">Reference proteome</keyword>